<reference evidence="1" key="1">
    <citation type="journal article" date="2020" name="Stud. Mycol.">
        <title>101 Dothideomycetes genomes: a test case for predicting lifestyles and emergence of pathogens.</title>
        <authorList>
            <person name="Haridas S."/>
            <person name="Albert R."/>
            <person name="Binder M."/>
            <person name="Bloem J."/>
            <person name="Labutti K."/>
            <person name="Salamov A."/>
            <person name="Andreopoulos B."/>
            <person name="Baker S."/>
            <person name="Barry K."/>
            <person name="Bills G."/>
            <person name="Bluhm B."/>
            <person name="Cannon C."/>
            <person name="Castanera R."/>
            <person name="Culley D."/>
            <person name="Daum C."/>
            <person name="Ezra D."/>
            <person name="Gonzalez J."/>
            <person name="Henrissat B."/>
            <person name="Kuo A."/>
            <person name="Liang C."/>
            <person name="Lipzen A."/>
            <person name="Lutzoni F."/>
            <person name="Magnuson J."/>
            <person name="Mondo S."/>
            <person name="Nolan M."/>
            <person name="Ohm R."/>
            <person name="Pangilinan J."/>
            <person name="Park H.-J."/>
            <person name="Ramirez L."/>
            <person name="Alfaro M."/>
            <person name="Sun H."/>
            <person name="Tritt A."/>
            <person name="Yoshinaga Y."/>
            <person name="Zwiers L.-H."/>
            <person name="Turgeon B."/>
            <person name="Goodwin S."/>
            <person name="Spatafora J."/>
            <person name="Crous P."/>
            <person name="Grigoriev I."/>
        </authorList>
    </citation>
    <scope>NUCLEOTIDE SEQUENCE</scope>
    <source>
        <strain evidence="1">CBS 175.79</strain>
    </source>
</reference>
<dbReference type="GeneID" id="54279447"/>
<dbReference type="Proteomes" id="UP000799778">
    <property type="component" value="Unassembled WGS sequence"/>
</dbReference>
<gene>
    <name evidence="1" type="ORF">BU24DRAFT_220979</name>
</gene>
<accession>A0A6A5XPS6</accession>
<dbReference type="EMBL" id="ML978070">
    <property type="protein sequence ID" value="KAF2014761.1"/>
    <property type="molecule type" value="Genomic_DNA"/>
</dbReference>
<dbReference type="RefSeq" id="XP_033383100.1">
    <property type="nucleotide sequence ID" value="XM_033522050.1"/>
</dbReference>
<evidence type="ECO:0000313" key="2">
    <source>
        <dbReference type="Proteomes" id="UP000799778"/>
    </source>
</evidence>
<proteinExistence type="predicted"/>
<keyword evidence="2" id="KW-1185">Reference proteome</keyword>
<evidence type="ECO:0000313" key="1">
    <source>
        <dbReference type="EMBL" id="KAF2014761.1"/>
    </source>
</evidence>
<name>A0A6A5XPS6_9PLEO</name>
<sequence>MIIHKSVLGRAWLTTYTLCPFLLFRGLVINSSIIPSALDFRGKKNQNATRSISRRHGSFIQSSLMRRARDAYLVGHEIFFFLGCW</sequence>
<protein>
    <submittedName>
        <fullName evidence="1">Uncharacterized protein</fullName>
    </submittedName>
</protein>
<organism evidence="1 2">
    <name type="scientific">Aaosphaeria arxii CBS 175.79</name>
    <dbReference type="NCBI Taxonomy" id="1450172"/>
    <lineage>
        <taxon>Eukaryota</taxon>
        <taxon>Fungi</taxon>
        <taxon>Dikarya</taxon>
        <taxon>Ascomycota</taxon>
        <taxon>Pezizomycotina</taxon>
        <taxon>Dothideomycetes</taxon>
        <taxon>Pleosporomycetidae</taxon>
        <taxon>Pleosporales</taxon>
        <taxon>Pleosporales incertae sedis</taxon>
        <taxon>Aaosphaeria</taxon>
    </lineage>
</organism>
<dbReference type="AlphaFoldDB" id="A0A6A5XPS6"/>